<gene>
    <name evidence="8 10" type="primary">tilS</name>
    <name evidence="10" type="ORF">KCG48_08390</name>
</gene>
<comment type="domain">
    <text evidence="8">The N-terminal region contains the highly conserved SGGXDS motif, predicted to be a P-loop motif involved in ATP binding.</text>
</comment>
<dbReference type="Pfam" id="PF01171">
    <property type="entry name" value="ATP_bind_3"/>
    <property type="match status" value="1"/>
</dbReference>
<dbReference type="PANTHER" id="PTHR43033">
    <property type="entry name" value="TRNA(ILE)-LYSIDINE SYNTHASE-RELATED"/>
    <property type="match status" value="1"/>
</dbReference>
<evidence type="ECO:0000256" key="5">
    <source>
        <dbReference type="ARBA" id="ARBA00022741"/>
    </source>
</evidence>
<dbReference type="InterPro" id="IPR012795">
    <property type="entry name" value="tRNA_Ile_lys_synt_N"/>
</dbReference>
<evidence type="ECO:0000313" key="11">
    <source>
        <dbReference type="Proteomes" id="UP000675379"/>
    </source>
</evidence>
<keyword evidence="4 8" id="KW-0819">tRNA processing</keyword>
<dbReference type="NCBIfam" id="TIGR02432">
    <property type="entry name" value="lysidine_TilS_N"/>
    <property type="match status" value="1"/>
</dbReference>
<evidence type="ECO:0000313" key="10">
    <source>
        <dbReference type="EMBL" id="MBR0576360.1"/>
    </source>
</evidence>
<comment type="catalytic activity">
    <reaction evidence="7 8">
        <text>cytidine(34) in tRNA(Ile2) + L-lysine + ATP = lysidine(34) in tRNA(Ile2) + AMP + diphosphate + H(+)</text>
        <dbReference type="Rhea" id="RHEA:43744"/>
        <dbReference type="Rhea" id="RHEA-COMP:10625"/>
        <dbReference type="Rhea" id="RHEA-COMP:10670"/>
        <dbReference type="ChEBI" id="CHEBI:15378"/>
        <dbReference type="ChEBI" id="CHEBI:30616"/>
        <dbReference type="ChEBI" id="CHEBI:32551"/>
        <dbReference type="ChEBI" id="CHEBI:33019"/>
        <dbReference type="ChEBI" id="CHEBI:82748"/>
        <dbReference type="ChEBI" id="CHEBI:83665"/>
        <dbReference type="ChEBI" id="CHEBI:456215"/>
        <dbReference type="EC" id="6.3.4.19"/>
    </reaction>
</comment>
<dbReference type="GO" id="GO:0006400">
    <property type="term" value="P:tRNA modification"/>
    <property type="evidence" value="ECO:0007669"/>
    <property type="project" value="UniProtKB-UniRule"/>
</dbReference>
<organism evidence="10 11">
    <name type="scientific">Proteiniclasticum sediminis</name>
    <dbReference type="NCBI Taxonomy" id="2804028"/>
    <lineage>
        <taxon>Bacteria</taxon>
        <taxon>Bacillati</taxon>
        <taxon>Bacillota</taxon>
        <taxon>Clostridia</taxon>
        <taxon>Eubacteriales</taxon>
        <taxon>Clostridiaceae</taxon>
        <taxon>Proteiniclasticum</taxon>
    </lineage>
</organism>
<dbReference type="GO" id="GO:0032267">
    <property type="term" value="F:tRNA(Ile)-lysidine synthase activity"/>
    <property type="evidence" value="ECO:0007669"/>
    <property type="project" value="UniProtKB-EC"/>
</dbReference>
<dbReference type="GO" id="GO:0005524">
    <property type="term" value="F:ATP binding"/>
    <property type="evidence" value="ECO:0007669"/>
    <property type="project" value="UniProtKB-UniRule"/>
</dbReference>
<feature type="domain" description="Lysidine-tRNA(Ile) synthetase C-terminal" evidence="9">
    <location>
        <begin position="382"/>
        <end position="454"/>
    </location>
</feature>
<dbReference type="AlphaFoldDB" id="A0A941CPH5"/>
<dbReference type="SMART" id="SM00977">
    <property type="entry name" value="TilS_C"/>
    <property type="match status" value="1"/>
</dbReference>
<dbReference type="CDD" id="cd01992">
    <property type="entry name" value="TilS_N"/>
    <property type="match status" value="1"/>
</dbReference>
<dbReference type="InterPro" id="IPR012094">
    <property type="entry name" value="tRNA_Ile_lys_synt"/>
</dbReference>
<keyword evidence="5 8" id="KW-0547">Nucleotide-binding</keyword>
<dbReference type="GO" id="GO:0005737">
    <property type="term" value="C:cytoplasm"/>
    <property type="evidence" value="ECO:0007669"/>
    <property type="project" value="UniProtKB-SubCell"/>
</dbReference>
<evidence type="ECO:0000256" key="8">
    <source>
        <dbReference type="HAMAP-Rule" id="MF_01161"/>
    </source>
</evidence>
<dbReference type="InterPro" id="IPR014729">
    <property type="entry name" value="Rossmann-like_a/b/a_fold"/>
</dbReference>
<keyword evidence="11" id="KW-1185">Reference proteome</keyword>
<dbReference type="EMBL" id="JAGSCS010000010">
    <property type="protein sequence ID" value="MBR0576360.1"/>
    <property type="molecule type" value="Genomic_DNA"/>
</dbReference>
<evidence type="ECO:0000256" key="6">
    <source>
        <dbReference type="ARBA" id="ARBA00022840"/>
    </source>
</evidence>
<dbReference type="SUPFAM" id="SSF82829">
    <property type="entry name" value="MesJ substrate recognition domain-like"/>
    <property type="match status" value="1"/>
</dbReference>
<dbReference type="RefSeq" id="WP_211801273.1">
    <property type="nucleotide sequence ID" value="NZ_JAGSCS010000010.1"/>
</dbReference>
<name>A0A941CPH5_9CLOT</name>
<proteinExistence type="inferred from homology"/>
<evidence type="ECO:0000256" key="3">
    <source>
        <dbReference type="ARBA" id="ARBA00022598"/>
    </source>
</evidence>
<comment type="subcellular location">
    <subcellularLocation>
        <location evidence="1 8">Cytoplasm</location>
    </subcellularLocation>
</comment>
<evidence type="ECO:0000256" key="1">
    <source>
        <dbReference type="ARBA" id="ARBA00004496"/>
    </source>
</evidence>
<dbReference type="NCBIfam" id="TIGR02433">
    <property type="entry name" value="lysidine_TilS_C"/>
    <property type="match status" value="1"/>
</dbReference>
<dbReference type="SUPFAM" id="SSF52402">
    <property type="entry name" value="Adenine nucleotide alpha hydrolases-like"/>
    <property type="match status" value="1"/>
</dbReference>
<dbReference type="InterPro" id="IPR011063">
    <property type="entry name" value="TilS/TtcA_N"/>
</dbReference>
<protein>
    <recommendedName>
        <fullName evidence="8">tRNA(Ile)-lysidine synthase</fullName>
        <ecNumber evidence="8">6.3.4.19</ecNumber>
    </recommendedName>
    <alternativeName>
        <fullName evidence="8">tRNA(Ile)-2-lysyl-cytidine synthase</fullName>
    </alternativeName>
    <alternativeName>
        <fullName evidence="8">tRNA(Ile)-lysidine synthetase</fullName>
    </alternativeName>
</protein>
<dbReference type="EC" id="6.3.4.19" evidence="8"/>
<dbReference type="Gene3D" id="1.20.59.20">
    <property type="match status" value="1"/>
</dbReference>
<dbReference type="InterPro" id="IPR012796">
    <property type="entry name" value="Lysidine-tRNA-synth_C"/>
</dbReference>
<keyword evidence="2 8" id="KW-0963">Cytoplasm</keyword>
<accession>A0A941CPH5</accession>
<dbReference type="Pfam" id="PF11734">
    <property type="entry name" value="TilS_C"/>
    <property type="match status" value="1"/>
</dbReference>
<dbReference type="HAMAP" id="MF_01161">
    <property type="entry name" value="tRNA_Ile_lys_synt"/>
    <property type="match status" value="1"/>
</dbReference>
<dbReference type="SUPFAM" id="SSF56037">
    <property type="entry name" value="PheT/TilS domain"/>
    <property type="match status" value="1"/>
</dbReference>
<dbReference type="Proteomes" id="UP000675379">
    <property type="component" value="Unassembled WGS sequence"/>
</dbReference>
<evidence type="ECO:0000256" key="4">
    <source>
        <dbReference type="ARBA" id="ARBA00022694"/>
    </source>
</evidence>
<reference evidence="10" key="1">
    <citation type="submission" date="2021-04" db="EMBL/GenBank/DDBJ databases">
        <title>Proteiniclasticum sedimins sp. nov., an obligate anaerobic bacterium isolated from anaerobic sludge.</title>
        <authorList>
            <person name="Liu J."/>
        </authorList>
    </citation>
    <scope>NUCLEOTIDE SEQUENCE</scope>
    <source>
        <strain evidence="10">BAD-10</strain>
    </source>
</reference>
<evidence type="ECO:0000256" key="7">
    <source>
        <dbReference type="ARBA" id="ARBA00048539"/>
    </source>
</evidence>
<comment type="function">
    <text evidence="8">Ligates lysine onto the cytidine present at position 34 of the AUA codon-specific tRNA(Ile) that contains the anticodon CAU, in an ATP-dependent manner. Cytidine is converted to lysidine, thus changing the amino acid specificity of the tRNA from methionine to isoleucine.</text>
</comment>
<keyword evidence="6 8" id="KW-0067">ATP-binding</keyword>
<dbReference type="Gene3D" id="3.40.50.620">
    <property type="entry name" value="HUPs"/>
    <property type="match status" value="1"/>
</dbReference>
<keyword evidence="3 8" id="KW-0436">Ligase</keyword>
<comment type="caution">
    <text evidence="10">The sequence shown here is derived from an EMBL/GenBank/DDBJ whole genome shotgun (WGS) entry which is preliminary data.</text>
</comment>
<sequence>MLKEQVIRDVEAQDLIHPGDRILVAFSGGSDSLALLSVLHELSPFLGFTLGAAHVNHGLRGASADKDEAFCRTFAQERGIPFYSKKMDIEALAEAKGWSLEMAGREARYAFFKEIMVQENYTACATAHHQDDQRETILLHLFRGTGLTGLSGMAFQREAFIRPLLSVEKEEILTYLEEKGLSPREDETNKDPAFLRNRIRLEVIPYIQQHFNGDFPQTLSRMAKTLREDREFIEEEVQKVRPGVLREEQDRQGQPKVVLTKEAFTLPMALRIRMIREAVALVKGNLQNIEEVHLRDIEALSRKESGKMLDVKDEIVARHVYGEVIITRKSAAEPSDLRTTLPLPGSVMVEGRRVEARVVSREALGRDPRCRYFDRGAFGEEILIRHREDGDKMKPLGMTGNRKVKSILIDKKMNREDRDRLLVLVSKQDIFSLGNQVISEDYKVKESTQEVLEIGIYEEENK</sequence>
<dbReference type="PANTHER" id="PTHR43033:SF1">
    <property type="entry name" value="TRNA(ILE)-LYSIDINE SYNTHASE-RELATED"/>
    <property type="match status" value="1"/>
</dbReference>
<feature type="binding site" evidence="8">
    <location>
        <begin position="27"/>
        <end position="32"/>
    </location>
    <ligand>
        <name>ATP</name>
        <dbReference type="ChEBI" id="CHEBI:30616"/>
    </ligand>
</feature>
<comment type="similarity">
    <text evidence="8">Belongs to the tRNA(Ile)-lysidine synthase family.</text>
</comment>
<evidence type="ECO:0000259" key="9">
    <source>
        <dbReference type="SMART" id="SM00977"/>
    </source>
</evidence>
<evidence type="ECO:0000256" key="2">
    <source>
        <dbReference type="ARBA" id="ARBA00022490"/>
    </source>
</evidence>